<reference key="2">
    <citation type="submission" date="2011-08" db="EMBL/GenBank/DDBJ databases">
        <title>Genome sequence of Naumovozyma castellii.</title>
        <authorList>
            <person name="Gordon J.L."/>
            <person name="Armisen D."/>
            <person name="Proux-Wera E."/>
            <person name="OhEigeartaigh S.S."/>
            <person name="Byrne K.P."/>
            <person name="Wolfe K.H."/>
        </authorList>
    </citation>
    <scope>NUCLEOTIDE SEQUENCE</scope>
    <source>
        <strain>Type strain:CBS 4309</strain>
    </source>
</reference>
<dbReference type="eggNOG" id="ENOG502QWCT">
    <property type="taxonomic scope" value="Eukaryota"/>
</dbReference>
<evidence type="ECO:0000256" key="1">
    <source>
        <dbReference type="SAM" id="MobiDB-lite"/>
    </source>
</evidence>
<dbReference type="RefSeq" id="XP_003677674.1">
    <property type="nucleotide sequence ID" value="XM_003677626.1"/>
</dbReference>
<dbReference type="EMBL" id="HE576759">
    <property type="protein sequence ID" value="CCC71323.1"/>
    <property type="molecule type" value="Genomic_DNA"/>
</dbReference>
<dbReference type="HOGENOM" id="CLU_794737_0_0_1"/>
<dbReference type="KEGG" id="ncs:NCAS_0H00130"/>
<accession>G0VIJ8</accession>
<evidence type="ECO:0000313" key="3">
    <source>
        <dbReference type="Proteomes" id="UP000001640"/>
    </source>
</evidence>
<name>G0VIJ8_NAUCA</name>
<dbReference type="OrthoDB" id="4039556at2759"/>
<keyword evidence="3" id="KW-1185">Reference proteome</keyword>
<evidence type="ECO:0000313" key="2">
    <source>
        <dbReference type="EMBL" id="CCC71323.1"/>
    </source>
</evidence>
<dbReference type="Proteomes" id="UP000001640">
    <property type="component" value="Chromosome 8"/>
</dbReference>
<protein>
    <submittedName>
        <fullName evidence="2">Uncharacterized protein</fullName>
    </submittedName>
</protein>
<dbReference type="GeneID" id="96905004"/>
<dbReference type="STRING" id="1064592.G0VIJ8"/>
<sequence length="349" mass="40667">MDHFKAFSIYICLHRHVYPTEQYSGTDRYFITESSNVWNWIRNTYSLLMTGCNTTKIISKPYAPDAYPIGGLKFSRQYIQAFYEDVVNRYDSNLTAIKKMYMNVLGPAEMGRKLLHTQGICLEEDRANHKDSLVNLFPQELISSFLPYPSEEKKGKEKAKEIKEEIRHAVDDMGICLMWMIYFATGGPYRFPDLQILKYAGNDRNIFFDSTERCIEIDTTYSKSRVSKRLCKVLDQHTTFHFVRHILVCRSILNNILGDFYARNDGNLFGSPGKIPLAVLDIENFQATEDDTLVNNDNNDDDDPKQLLNDEEEDKYEDEETITRFIHVFNKENNLSDLDYSRLAFYIVS</sequence>
<reference evidence="2 3" key="1">
    <citation type="journal article" date="2011" name="Proc. Natl. Acad. Sci. U.S.A.">
        <title>Evolutionary erosion of yeast sex chromosomes by mating-type switching accidents.</title>
        <authorList>
            <person name="Gordon J.L."/>
            <person name="Armisen D."/>
            <person name="Proux-Wera E."/>
            <person name="Oheigeartaigh S.S."/>
            <person name="Byrne K.P."/>
            <person name="Wolfe K.H."/>
        </authorList>
    </citation>
    <scope>NUCLEOTIDE SEQUENCE [LARGE SCALE GENOMIC DNA]</scope>
    <source>
        <strain evidence="3">ATCC 76901 / BCRC 22586 / CBS 4309 / NBRC 1992 / NRRL Y-12630</strain>
    </source>
</reference>
<feature type="region of interest" description="Disordered" evidence="1">
    <location>
        <begin position="291"/>
        <end position="315"/>
    </location>
</feature>
<dbReference type="InParanoid" id="G0VIJ8"/>
<dbReference type="OMA" id="WNWIRNT"/>
<dbReference type="AlphaFoldDB" id="G0VIJ8"/>
<organism evidence="2 3">
    <name type="scientific">Naumovozyma castellii</name>
    <name type="common">Yeast</name>
    <name type="synonym">Saccharomyces castellii</name>
    <dbReference type="NCBI Taxonomy" id="27288"/>
    <lineage>
        <taxon>Eukaryota</taxon>
        <taxon>Fungi</taxon>
        <taxon>Dikarya</taxon>
        <taxon>Ascomycota</taxon>
        <taxon>Saccharomycotina</taxon>
        <taxon>Saccharomycetes</taxon>
        <taxon>Saccharomycetales</taxon>
        <taxon>Saccharomycetaceae</taxon>
        <taxon>Naumovozyma</taxon>
    </lineage>
</organism>
<proteinExistence type="predicted"/>
<gene>
    <name evidence="2" type="primary">NCAS0H00130</name>
    <name evidence="2" type="ordered locus">NCAS_0H00130</name>
</gene>